<evidence type="ECO:0000259" key="9">
    <source>
        <dbReference type="Pfam" id="PF23097"/>
    </source>
</evidence>
<dbReference type="InterPro" id="IPR040382">
    <property type="entry name" value="NOL10/Enp2"/>
</dbReference>
<comment type="similarity">
    <text evidence="2">Belongs to the WD repeat NOL10/ENP2 family.</text>
</comment>
<sequence>MKVTSQNGISIYTISGANTSRSLPDWLIRKRRKSLKSDVEFQNRIELVQDFEFEEASQCIRVSEDGEYAMATGTYKPQHHTYHLPSLALKYARHHISLNLTFLLLSQDYTKSVHLQTDRTIEFHTPMGCHYSIRIPRYGRALGYQKQRAEVVVPADGNEVYRLDLEAGRFLKPFELEEDVKSGESIGIESSCHGLLAFGTYKGTVEFWDPRSRDRVGILTPPRGDMSRIGFAGDVFADHTSETNPAITALEFAMNGLILATGNAVGITTLFDIRSPRPLLTKDQQYGFPIHTLRFLKIHGSEGDSGRKVLSSDKKIIKFWDQDTGKPWTSIEPAVDLNHIEPIPETGMIFTANEGQEMHSFFIPQLGPAPKWCSFLDNLTEEMADAHINDPDAYKRTDELGSGAASTYDNYKFLTKAELESFGLDSLVGTPKGMGVLRPYMHGYFISQKLWEEVRIVRDPFEWERERQAMIRERIEKERESRIRSSKKDLAIPKVKVNKALAERIVQQEEKLVKRRERGRKDAEEEGKVVPVEEVEVEDEDGEAVVGKFSSLLKDKRFGLLFEDPDFAIDENTIEYQQLHPAQAAKNAATSSSTNLAERKRGRTAAESEEDTSSNDNSDSATSDSEASEPRHRTNKEKPAPEMRISTANYRKSGHSTRGFDPAKNPKKQRGTKEKTFGARTSQHRPSTTTITGRGSRGGEVLGDRDITFVPERPKKPARFGGDGGAVSAGSGNGRNGKARGNMSTEGARSGRRSASGNAFRRMGIK</sequence>
<dbReference type="InParanoid" id="A0A3N4LSR3"/>
<dbReference type="InterPro" id="IPR012580">
    <property type="entry name" value="NUC153"/>
</dbReference>
<evidence type="ECO:0000256" key="1">
    <source>
        <dbReference type="ARBA" id="ARBA00004604"/>
    </source>
</evidence>
<keyword evidence="12" id="KW-1185">Reference proteome</keyword>
<dbReference type="InterPro" id="IPR056550">
    <property type="entry name" value="NOL10_2nd"/>
</dbReference>
<comment type="subcellular location">
    <subcellularLocation>
        <location evidence="1">Nucleus</location>
        <location evidence="1">Nucleolus</location>
    </subcellularLocation>
</comment>
<reference evidence="11 12" key="1">
    <citation type="journal article" date="2018" name="Nat. Ecol. Evol.">
        <title>Pezizomycetes genomes reveal the molecular basis of ectomycorrhizal truffle lifestyle.</title>
        <authorList>
            <person name="Murat C."/>
            <person name="Payen T."/>
            <person name="Noel B."/>
            <person name="Kuo A."/>
            <person name="Morin E."/>
            <person name="Chen J."/>
            <person name="Kohler A."/>
            <person name="Krizsan K."/>
            <person name="Balestrini R."/>
            <person name="Da Silva C."/>
            <person name="Montanini B."/>
            <person name="Hainaut M."/>
            <person name="Levati E."/>
            <person name="Barry K.W."/>
            <person name="Belfiori B."/>
            <person name="Cichocki N."/>
            <person name="Clum A."/>
            <person name="Dockter R.B."/>
            <person name="Fauchery L."/>
            <person name="Guy J."/>
            <person name="Iotti M."/>
            <person name="Le Tacon F."/>
            <person name="Lindquist E.A."/>
            <person name="Lipzen A."/>
            <person name="Malagnac F."/>
            <person name="Mello A."/>
            <person name="Molinier V."/>
            <person name="Miyauchi S."/>
            <person name="Poulain J."/>
            <person name="Riccioni C."/>
            <person name="Rubini A."/>
            <person name="Sitrit Y."/>
            <person name="Splivallo R."/>
            <person name="Traeger S."/>
            <person name="Wang M."/>
            <person name="Zifcakova L."/>
            <person name="Wipf D."/>
            <person name="Zambonelli A."/>
            <person name="Paolocci F."/>
            <person name="Nowrousian M."/>
            <person name="Ottonello S."/>
            <person name="Baldrian P."/>
            <person name="Spatafora J.W."/>
            <person name="Henrissat B."/>
            <person name="Nagy L.G."/>
            <person name="Aury J.M."/>
            <person name="Wincker P."/>
            <person name="Grigoriev I.V."/>
            <person name="Bonfante P."/>
            <person name="Martin F.M."/>
        </authorList>
    </citation>
    <scope>NUCLEOTIDE SEQUENCE [LARGE SCALE GENOMIC DNA]</scope>
    <source>
        <strain evidence="11 12">ATCC MYA-4762</strain>
    </source>
</reference>
<dbReference type="GO" id="GO:0030686">
    <property type="term" value="C:90S preribosome"/>
    <property type="evidence" value="ECO:0007669"/>
    <property type="project" value="TreeGrafter"/>
</dbReference>
<dbReference type="PANTHER" id="PTHR14927">
    <property type="entry name" value="NUCLEOLAR PROTEIN 10"/>
    <property type="match status" value="1"/>
</dbReference>
<dbReference type="Pfam" id="PF08159">
    <property type="entry name" value="NUC153"/>
    <property type="match status" value="1"/>
</dbReference>
<dbReference type="SUPFAM" id="SSF50978">
    <property type="entry name" value="WD40 repeat-like"/>
    <property type="match status" value="1"/>
</dbReference>
<dbReference type="Pfam" id="PF23098">
    <property type="entry name" value="Beta-prop_NOL10_N"/>
    <property type="match status" value="1"/>
</dbReference>
<keyword evidence="4" id="KW-0677">Repeat</keyword>
<proteinExistence type="inferred from homology"/>
<keyword evidence="3" id="KW-0853">WD repeat</keyword>
<dbReference type="STRING" id="1051890.A0A3N4LSR3"/>
<dbReference type="InterPro" id="IPR015943">
    <property type="entry name" value="WD40/YVTN_repeat-like_dom_sf"/>
</dbReference>
<dbReference type="EMBL" id="ML121536">
    <property type="protein sequence ID" value="RPB25943.1"/>
    <property type="molecule type" value="Genomic_DNA"/>
</dbReference>
<feature type="domain" description="Nucleolar protein 10-like second" evidence="9">
    <location>
        <begin position="408"/>
        <end position="457"/>
    </location>
</feature>
<feature type="domain" description="Nucleolar protein 10-like N-terminal" evidence="10">
    <location>
        <begin position="1"/>
        <end position="385"/>
    </location>
</feature>
<evidence type="ECO:0000256" key="3">
    <source>
        <dbReference type="ARBA" id="ARBA00022574"/>
    </source>
</evidence>
<feature type="compositionally biased region" description="Gly residues" evidence="7">
    <location>
        <begin position="721"/>
        <end position="735"/>
    </location>
</feature>
<evidence type="ECO:0000256" key="6">
    <source>
        <dbReference type="SAM" id="Coils"/>
    </source>
</evidence>
<evidence type="ECO:0000313" key="12">
    <source>
        <dbReference type="Proteomes" id="UP000267821"/>
    </source>
</evidence>
<protein>
    <submittedName>
        <fullName evidence="11">Uncharacterized protein</fullName>
    </submittedName>
</protein>
<keyword evidence="5" id="KW-0539">Nucleus</keyword>
<feature type="compositionally biased region" description="Polar residues" evidence="7">
    <location>
        <begin position="742"/>
        <end position="757"/>
    </location>
</feature>
<dbReference type="FunCoup" id="A0A3N4LSR3">
    <property type="interactions" value="1225"/>
</dbReference>
<dbReference type="PANTHER" id="PTHR14927:SF0">
    <property type="entry name" value="NUCLEOLAR PROTEIN 10"/>
    <property type="match status" value="1"/>
</dbReference>
<gene>
    <name evidence="11" type="ORF">L211DRAFT_836038</name>
</gene>
<feature type="compositionally biased region" description="Basic and acidic residues" evidence="7">
    <location>
        <begin position="628"/>
        <end position="641"/>
    </location>
</feature>
<keyword evidence="6" id="KW-0175">Coiled coil</keyword>
<evidence type="ECO:0000256" key="5">
    <source>
        <dbReference type="ARBA" id="ARBA00023242"/>
    </source>
</evidence>
<dbReference type="GO" id="GO:0000462">
    <property type="term" value="P:maturation of SSU-rRNA from tricistronic rRNA transcript (SSU-rRNA, 5.8S rRNA, LSU-rRNA)"/>
    <property type="evidence" value="ECO:0007669"/>
    <property type="project" value="TreeGrafter"/>
</dbReference>
<feature type="domain" description="NUC153" evidence="8">
    <location>
        <begin position="555"/>
        <end position="581"/>
    </location>
</feature>
<evidence type="ECO:0000256" key="4">
    <source>
        <dbReference type="ARBA" id="ARBA00022737"/>
    </source>
</evidence>
<feature type="compositionally biased region" description="Low complexity" evidence="7">
    <location>
        <begin position="614"/>
        <end position="625"/>
    </location>
</feature>
<evidence type="ECO:0000256" key="7">
    <source>
        <dbReference type="SAM" id="MobiDB-lite"/>
    </source>
</evidence>
<dbReference type="InterPro" id="IPR056551">
    <property type="entry name" value="Beta-prop_NOL10_N"/>
</dbReference>
<accession>A0A3N4LSR3</accession>
<feature type="compositionally biased region" description="Low complexity" evidence="7">
    <location>
        <begin position="582"/>
        <end position="596"/>
    </location>
</feature>
<dbReference type="Pfam" id="PF23097">
    <property type="entry name" value="NOL10_2nd"/>
    <property type="match status" value="1"/>
</dbReference>
<evidence type="ECO:0000313" key="11">
    <source>
        <dbReference type="EMBL" id="RPB25943.1"/>
    </source>
</evidence>
<evidence type="ECO:0000259" key="10">
    <source>
        <dbReference type="Pfam" id="PF23098"/>
    </source>
</evidence>
<organism evidence="11 12">
    <name type="scientific">Terfezia boudieri ATCC MYA-4762</name>
    <dbReference type="NCBI Taxonomy" id="1051890"/>
    <lineage>
        <taxon>Eukaryota</taxon>
        <taxon>Fungi</taxon>
        <taxon>Dikarya</taxon>
        <taxon>Ascomycota</taxon>
        <taxon>Pezizomycotina</taxon>
        <taxon>Pezizomycetes</taxon>
        <taxon>Pezizales</taxon>
        <taxon>Pezizaceae</taxon>
        <taxon>Terfezia</taxon>
    </lineage>
</organism>
<evidence type="ECO:0000256" key="2">
    <source>
        <dbReference type="ARBA" id="ARBA00005264"/>
    </source>
</evidence>
<evidence type="ECO:0000259" key="8">
    <source>
        <dbReference type="Pfam" id="PF08159"/>
    </source>
</evidence>
<feature type="region of interest" description="Disordered" evidence="7">
    <location>
        <begin position="580"/>
        <end position="766"/>
    </location>
</feature>
<dbReference type="OrthoDB" id="273340at2759"/>
<feature type="coiled-coil region" evidence="6">
    <location>
        <begin position="498"/>
        <end position="526"/>
    </location>
</feature>
<dbReference type="GO" id="GO:0032040">
    <property type="term" value="C:small-subunit processome"/>
    <property type="evidence" value="ECO:0007669"/>
    <property type="project" value="TreeGrafter"/>
</dbReference>
<dbReference type="InterPro" id="IPR036322">
    <property type="entry name" value="WD40_repeat_dom_sf"/>
</dbReference>
<dbReference type="Proteomes" id="UP000267821">
    <property type="component" value="Unassembled WGS sequence"/>
</dbReference>
<feature type="compositionally biased region" description="Basic and acidic residues" evidence="7">
    <location>
        <begin position="702"/>
        <end position="715"/>
    </location>
</feature>
<name>A0A3N4LSR3_9PEZI</name>
<dbReference type="AlphaFoldDB" id="A0A3N4LSR3"/>
<dbReference type="Gene3D" id="2.130.10.10">
    <property type="entry name" value="YVTN repeat-like/Quinoprotein amine dehydrogenase"/>
    <property type="match status" value="2"/>
</dbReference>